<dbReference type="PANTHER" id="PTHR44520:SF1">
    <property type="entry name" value="TWO-COMPONENT SYSTEM REGULATORY PROTEIN"/>
    <property type="match status" value="1"/>
</dbReference>
<accession>A0A101J9S8</accession>
<dbReference type="InterPro" id="IPR011006">
    <property type="entry name" value="CheY-like_superfamily"/>
</dbReference>
<feature type="domain" description="Response regulatory" evidence="2">
    <location>
        <begin position="9"/>
        <end position="134"/>
    </location>
</feature>
<evidence type="ECO:0000259" key="2">
    <source>
        <dbReference type="PROSITE" id="PS50110"/>
    </source>
</evidence>
<keyword evidence="4" id="KW-1185">Reference proteome</keyword>
<evidence type="ECO:0000256" key="1">
    <source>
        <dbReference type="PROSITE-ProRule" id="PRU00169"/>
    </source>
</evidence>
<name>A0A101J9S8_9ACTN</name>
<dbReference type="PANTHER" id="PTHR44520">
    <property type="entry name" value="RESPONSE REGULATOR RCP1-RELATED"/>
    <property type="match status" value="1"/>
</dbReference>
<proteinExistence type="predicted"/>
<dbReference type="GO" id="GO:0000160">
    <property type="term" value="P:phosphorelay signal transduction system"/>
    <property type="evidence" value="ECO:0007669"/>
    <property type="project" value="InterPro"/>
</dbReference>
<keyword evidence="1" id="KW-0597">Phosphoprotein</keyword>
<dbReference type="Gene3D" id="3.40.50.2300">
    <property type="match status" value="1"/>
</dbReference>
<evidence type="ECO:0000313" key="3">
    <source>
        <dbReference type="EMBL" id="KUL22823.1"/>
    </source>
</evidence>
<dbReference type="Proteomes" id="UP000053244">
    <property type="component" value="Unassembled WGS sequence"/>
</dbReference>
<dbReference type="EMBL" id="LLZH01000337">
    <property type="protein sequence ID" value="KUL22823.1"/>
    <property type="molecule type" value="Genomic_DNA"/>
</dbReference>
<dbReference type="SMART" id="SM00448">
    <property type="entry name" value="REC"/>
    <property type="match status" value="1"/>
</dbReference>
<dbReference type="PROSITE" id="PS50110">
    <property type="entry name" value="RESPONSE_REGULATORY"/>
    <property type="match status" value="1"/>
</dbReference>
<dbReference type="AlphaFoldDB" id="A0A101J9S8"/>
<dbReference type="OrthoDB" id="3296480at2"/>
<evidence type="ECO:0000313" key="4">
    <source>
        <dbReference type="Proteomes" id="UP000053244"/>
    </source>
</evidence>
<dbReference type="InterPro" id="IPR052893">
    <property type="entry name" value="TCS_response_regulator"/>
</dbReference>
<dbReference type="InterPro" id="IPR001789">
    <property type="entry name" value="Sig_transdc_resp-reg_receiver"/>
</dbReference>
<reference evidence="3 4" key="1">
    <citation type="submission" date="2015-10" db="EMBL/GenBank/DDBJ databases">
        <authorList>
            <person name="Gilbert D.G."/>
        </authorList>
    </citation>
    <scope>NUCLEOTIDE SEQUENCE [LARGE SCALE GENOMIC DNA]</scope>
    <source>
        <strain evidence="3 4">NRRL B-16712</strain>
    </source>
</reference>
<gene>
    <name evidence="3" type="ORF">ADL15_47405</name>
</gene>
<dbReference type="Pfam" id="PF00072">
    <property type="entry name" value="Response_reg"/>
    <property type="match status" value="1"/>
</dbReference>
<feature type="modified residue" description="4-aspartylphosphate" evidence="1">
    <location>
        <position position="67"/>
    </location>
</feature>
<organism evidence="3 4">
    <name type="scientific">Actinoplanes awajinensis subsp. mycoplanecinus</name>
    <dbReference type="NCBI Taxonomy" id="135947"/>
    <lineage>
        <taxon>Bacteria</taxon>
        <taxon>Bacillati</taxon>
        <taxon>Actinomycetota</taxon>
        <taxon>Actinomycetes</taxon>
        <taxon>Micromonosporales</taxon>
        <taxon>Micromonosporaceae</taxon>
        <taxon>Actinoplanes</taxon>
    </lineage>
</organism>
<dbReference type="SUPFAM" id="SSF52172">
    <property type="entry name" value="CheY-like"/>
    <property type="match status" value="1"/>
</dbReference>
<dbReference type="RefSeq" id="WP_067706943.1">
    <property type="nucleotide sequence ID" value="NZ_LLZH01000337.1"/>
</dbReference>
<sequence length="147" mass="15844">MADSAGRIEILLVQDDPADALLLSDDLGIHKVVNKVQVAHDVTTALAYLMGTAPFIRPAVPDLVLLDLNLPGRNGRVLLERLRADPITVAIPVILLVDSPAAEQIVRAQFLPVQGYVVKPVDFDRLALIVRSLDGLGFQFVRTSCGA</sequence>
<comment type="caution">
    <text evidence="3">The sequence shown here is derived from an EMBL/GenBank/DDBJ whole genome shotgun (WGS) entry which is preliminary data.</text>
</comment>
<protein>
    <recommendedName>
        <fullName evidence="2">Response regulatory domain-containing protein</fullName>
    </recommendedName>
</protein>